<evidence type="ECO:0000256" key="4">
    <source>
        <dbReference type="ARBA" id="ARBA00022989"/>
    </source>
</evidence>
<feature type="transmembrane region" description="Helical" evidence="6">
    <location>
        <begin position="182"/>
        <end position="200"/>
    </location>
</feature>
<accession>A0A1J5S9K5</accession>
<dbReference type="PANTHER" id="PTHR19432:SF35">
    <property type="entry name" value="SOLUTE CARRIER FAMILY 45 MEMBER 3 ISOFORM X1"/>
    <property type="match status" value="1"/>
</dbReference>
<dbReference type="GO" id="GO:0022857">
    <property type="term" value="F:transmembrane transporter activity"/>
    <property type="evidence" value="ECO:0007669"/>
    <property type="project" value="InterPro"/>
</dbReference>
<feature type="transmembrane region" description="Helical" evidence="6">
    <location>
        <begin position="50"/>
        <end position="70"/>
    </location>
</feature>
<evidence type="ECO:0000313" key="7">
    <source>
        <dbReference type="EMBL" id="OIR05193.1"/>
    </source>
</evidence>
<feature type="transmembrane region" description="Helical" evidence="6">
    <location>
        <begin position="280"/>
        <end position="300"/>
    </location>
</feature>
<proteinExistence type="predicted"/>
<feature type="transmembrane region" description="Helical" evidence="6">
    <location>
        <begin position="369"/>
        <end position="396"/>
    </location>
</feature>
<feature type="transmembrane region" description="Helical" evidence="6">
    <location>
        <begin position="312"/>
        <end position="330"/>
    </location>
</feature>
<dbReference type="InterPro" id="IPR011701">
    <property type="entry name" value="MFS"/>
</dbReference>
<reference evidence="7" key="1">
    <citation type="submission" date="2016-10" db="EMBL/GenBank/DDBJ databases">
        <title>Sequence of Gallionella enrichment culture.</title>
        <authorList>
            <person name="Poehlein A."/>
            <person name="Muehling M."/>
            <person name="Daniel R."/>
        </authorList>
    </citation>
    <scope>NUCLEOTIDE SEQUENCE</scope>
</reference>
<keyword evidence="2" id="KW-0813">Transport</keyword>
<dbReference type="AlphaFoldDB" id="A0A1J5S9K5"/>
<sequence length="438" mass="47264">MPTPHRTLSLPAIWNMSFGFFGIQFGFGLQMANMSAIYQYLGASESTLPILWLAAPMTGLLVQPLIGYYSDRTWTRLGRRRPYFLTGAILASAALLALPNSSSLWMAAGLLWVLDASVNISMEPFRAFVGDLLPPEQRQMGFSMQSLLIGLGAVLSSGLPWLLAHLGVASQPGEGIPRTVHLAFYIGAAVFLASVVYTVVTTGEHPPTEAQQRESHSEGTLSAIFRGLLEMPRAMRRLAVVQFFTWLGLFCMWLYFTPTIAHTVFGGTPGSPAYERGVEWGGACFSVYNGVAAVAAFFLVAMSNRGFSTRGLHRFGLVCASLGLLTVMVWHHPWQLMISMVGVGIGWATILSMPYALLANAIPPERMGFYMGVFNFFIVIPQIVASLGLGLVVHWVLKDSSLPVIAGGGVCMLIAAVALSWVDDVTAHTAGAEAPAKA</sequence>
<evidence type="ECO:0000256" key="6">
    <source>
        <dbReference type="SAM" id="Phobius"/>
    </source>
</evidence>
<dbReference type="GO" id="GO:0016020">
    <property type="term" value="C:membrane"/>
    <property type="evidence" value="ECO:0007669"/>
    <property type="project" value="UniProtKB-SubCell"/>
</dbReference>
<feature type="transmembrane region" description="Helical" evidence="6">
    <location>
        <begin position="336"/>
        <end position="357"/>
    </location>
</feature>
<keyword evidence="4 6" id="KW-1133">Transmembrane helix</keyword>
<evidence type="ECO:0000256" key="3">
    <source>
        <dbReference type="ARBA" id="ARBA00022692"/>
    </source>
</evidence>
<keyword evidence="5 6" id="KW-0472">Membrane</keyword>
<evidence type="ECO:0000256" key="2">
    <source>
        <dbReference type="ARBA" id="ARBA00022448"/>
    </source>
</evidence>
<feature type="transmembrane region" description="Helical" evidence="6">
    <location>
        <begin position="12"/>
        <end position="30"/>
    </location>
</feature>
<comment type="subcellular location">
    <subcellularLocation>
        <location evidence="1">Membrane</location>
        <topology evidence="1">Multi-pass membrane protein</topology>
    </subcellularLocation>
</comment>
<feature type="transmembrane region" description="Helical" evidence="6">
    <location>
        <begin position="238"/>
        <end position="256"/>
    </location>
</feature>
<dbReference type="EMBL" id="MLJW01000052">
    <property type="protein sequence ID" value="OIR05193.1"/>
    <property type="molecule type" value="Genomic_DNA"/>
</dbReference>
<evidence type="ECO:0000256" key="1">
    <source>
        <dbReference type="ARBA" id="ARBA00004141"/>
    </source>
</evidence>
<gene>
    <name evidence="7" type="ORF">GALL_127510</name>
</gene>
<evidence type="ECO:0000256" key="5">
    <source>
        <dbReference type="ARBA" id="ARBA00023136"/>
    </source>
</evidence>
<dbReference type="SUPFAM" id="SSF103473">
    <property type="entry name" value="MFS general substrate transporter"/>
    <property type="match status" value="1"/>
</dbReference>
<dbReference type="InterPro" id="IPR036259">
    <property type="entry name" value="MFS_trans_sf"/>
</dbReference>
<name>A0A1J5S9K5_9ZZZZ</name>
<comment type="caution">
    <text evidence="7">The sequence shown here is derived from an EMBL/GenBank/DDBJ whole genome shotgun (WGS) entry which is preliminary data.</text>
</comment>
<dbReference type="Gene3D" id="1.20.1250.20">
    <property type="entry name" value="MFS general substrate transporter like domains"/>
    <property type="match status" value="1"/>
</dbReference>
<keyword evidence="3 6" id="KW-0812">Transmembrane</keyword>
<feature type="transmembrane region" description="Helical" evidence="6">
    <location>
        <begin position="82"/>
        <end position="98"/>
    </location>
</feature>
<dbReference type="Pfam" id="PF07690">
    <property type="entry name" value="MFS_1"/>
    <property type="match status" value="1"/>
</dbReference>
<dbReference type="PANTHER" id="PTHR19432">
    <property type="entry name" value="SUGAR TRANSPORTER"/>
    <property type="match status" value="1"/>
</dbReference>
<feature type="transmembrane region" description="Helical" evidence="6">
    <location>
        <begin position="142"/>
        <end position="162"/>
    </location>
</feature>
<protein>
    <submittedName>
        <fullName evidence="7">Major facilitator superfamily protein</fullName>
    </submittedName>
</protein>
<feature type="transmembrane region" description="Helical" evidence="6">
    <location>
        <begin position="402"/>
        <end position="422"/>
    </location>
</feature>
<organism evidence="7">
    <name type="scientific">mine drainage metagenome</name>
    <dbReference type="NCBI Taxonomy" id="410659"/>
    <lineage>
        <taxon>unclassified sequences</taxon>
        <taxon>metagenomes</taxon>
        <taxon>ecological metagenomes</taxon>
    </lineage>
</organism>
<feature type="transmembrane region" description="Helical" evidence="6">
    <location>
        <begin position="104"/>
        <end position="122"/>
    </location>
</feature>